<protein>
    <submittedName>
        <fullName evidence="2">Uncharacterized protein</fullName>
    </submittedName>
</protein>
<evidence type="ECO:0000313" key="3">
    <source>
        <dbReference type="Proteomes" id="UP000061348"/>
    </source>
</evidence>
<gene>
    <name evidence="2" type="ORF">PFLmoz3_00786</name>
</gene>
<organism evidence="2 3">
    <name type="scientific">Pseudomonas fluorescens</name>
    <dbReference type="NCBI Taxonomy" id="294"/>
    <lineage>
        <taxon>Bacteria</taxon>
        <taxon>Pseudomonadati</taxon>
        <taxon>Pseudomonadota</taxon>
        <taxon>Gammaproteobacteria</taxon>
        <taxon>Pseudomonadales</taxon>
        <taxon>Pseudomonadaceae</taxon>
        <taxon>Pseudomonas</taxon>
    </lineage>
</organism>
<reference evidence="2 3" key="1">
    <citation type="submission" date="2015-05" db="EMBL/GenBank/DDBJ databases">
        <title>A genomic and transcriptomic approach to investigate the blue pigment phenotype in Pseudomonas fluorescens.</title>
        <authorList>
            <person name="Andreani N.A."/>
            <person name="Cardazzo B."/>
        </authorList>
    </citation>
    <scope>NUCLEOTIDE SEQUENCE [LARGE SCALE GENOMIC DNA]</scope>
    <source>
        <strain evidence="2 3">Ps_22</strain>
    </source>
</reference>
<accession>A0A109LL38</accession>
<name>A0A109LL38_PSEFL</name>
<proteinExistence type="predicted"/>
<evidence type="ECO:0000313" key="2">
    <source>
        <dbReference type="EMBL" id="KWV89556.1"/>
    </source>
</evidence>
<comment type="caution">
    <text evidence="2">The sequence shown here is derived from an EMBL/GenBank/DDBJ whole genome shotgun (WGS) entry which is preliminary data.</text>
</comment>
<dbReference type="PATRIC" id="fig|294.194.peg.893"/>
<evidence type="ECO:0000256" key="1">
    <source>
        <dbReference type="SAM" id="MobiDB-lite"/>
    </source>
</evidence>
<sequence>MRPGHIAGIDQRKGARNQPRQLAVDHVPDQLPRRRRPTVTRPPHPTGQNHASVHLRVAFKKPQHLPLSQDLAAVVVIRIGFGPQARLVDRRTGGTVEHGNRRGMHKPSHTGVIRLLQQGSGTDDIDLLQFLPMAAALVVIPKKRRAVKHRIAALQRGREGIHISHVSHHLFHIRHIAELLRTLGRRAHQRLHRITPCDQLPYQVIAQQAGGTGHKGAAQAIGVRVHTGHSIC</sequence>
<feature type="region of interest" description="Disordered" evidence="1">
    <location>
        <begin position="26"/>
        <end position="49"/>
    </location>
</feature>
<dbReference type="Proteomes" id="UP000061348">
    <property type="component" value="Unassembled WGS sequence"/>
</dbReference>
<feature type="region of interest" description="Disordered" evidence="1">
    <location>
        <begin position="1"/>
        <end position="20"/>
    </location>
</feature>
<dbReference type="EMBL" id="LCYA01000033">
    <property type="protein sequence ID" value="KWV89556.1"/>
    <property type="molecule type" value="Genomic_DNA"/>
</dbReference>
<dbReference type="AlphaFoldDB" id="A0A109LL38"/>